<accession>A0ACB7SKE5</accession>
<protein>
    <submittedName>
        <fullName evidence="1">Uncharacterized protein</fullName>
    </submittedName>
</protein>
<name>A0ACB7SKE5_HYAAI</name>
<organism evidence="1 2">
    <name type="scientific">Hyalomma asiaticum</name>
    <name type="common">Tick</name>
    <dbReference type="NCBI Taxonomy" id="266040"/>
    <lineage>
        <taxon>Eukaryota</taxon>
        <taxon>Metazoa</taxon>
        <taxon>Ecdysozoa</taxon>
        <taxon>Arthropoda</taxon>
        <taxon>Chelicerata</taxon>
        <taxon>Arachnida</taxon>
        <taxon>Acari</taxon>
        <taxon>Parasitiformes</taxon>
        <taxon>Ixodida</taxon>
        <taxon>Ixodoidea</taxon>
        <taxon>Ixodidae</taxon>
        <taxon>Hyalomminae</taxon>
        <taxon>Hyalomma</taxon>
    </lineage>
</organism>
<evidence type="ECO:0000313" key="2">
    <source>
        <dbReference type="Proteomes" id="UP000821845"/>
    </source>
</evidence>
<comment type="caution">
    <text evidence="1">The sequence shown here is derived from an EMBL/GenBank/DDBJ whole genome shotgun (WGS) entry which is preliminary data.</text>
</comment>
<gene>
    <name evidence="1" type="ORF">HPB50_016795</name>
</gene>
<proteinExistence type="predicted"/>
<dbReference type="Proteomes" id="UP000821845">
    <property type="component" value="Chromosome 4"/>
</dbReference>
<sequence>MAQRNRVPLGLQLLEFPRVVHVSSKASSRKACRKNGTTTSSSHSSGSMTPSELAGGLRLCYLRKWPNYEGYGFSLREDKQRRGYFIASVLPDSPAELGGLRDDDRLIEVNAVSVENKSYQEIMGRINKEPDQVDLLVIDRETDQGFTNRRQKPSGQADGVLRRWTPARPPRKTLRKIVKQAQKH</sequence>
<dbReference type="EMBL" id="CM023484">
    <property type="protein sequence ID" value="KAH6933607.1"/>
    <property type="molecule type" value="Genomic_DNA"/>
</dbReference>
<reference evidence="1" key="1">
    <citation type="submission" date="2020-05" db="EMBL/GenBank/DDBJ databases">
        <title>Large-scale comparative analyses of tick genomes elucidate their genetic diversity and vector capacities.</title>
        <authorList>
            <person name="Jia N."/>
            <person name="Wang J."/>
            <person name="Shi W."/>
            <person name="Du L."/>
            <person name="Sun Y."/>
            <person name="Zhan W."/>
            <person name="Jiang J."/>
            <person name="Wang Q."/>
            <person name="Zhang B."/>
            <person name="Ji P."/>
            <person name="Sakyi L.B."/>
            <person name="Cui X."/>
            <person name="Yuan T."/>
            <person name="Jiang B."/>
            <person name="Yang W."/>
            <person name="Lam T.T.-Y."/>
            <person name="Chang Q."/>
            <person name="Ding S."/>
            <person name="Wang X."/>
            <person name="Zhu J."/>
            <person name="Ruan X."/>
            <person name="Zhao L."/>
            <person name="Wei J."/>
            <person name="Que T."/>
            <person name="Du C."/>
            <person name="Cheng J."/>
            <person name="Dai P."/>
            <person name="Han X."/>
            <person name="Huang E."/>
            <person name="Gao Y."/>
            <person name="Liu J."/>
            <person name="Shao H."/>
            <person name="Ye R."/>
            <person name="Li L."/>
            <person name="Wei W."/>
            <person name="Wang X."/>
            <person name="Wang C."/>
            <person name="Yang T."/>
            <person name="Huo Q."/>
            <person name="Li W."/>
            <person name="Guo W."/>
            <person name="Chen H."/>
            <person name="Zhou L."/>
            <person name="Ni X."/>
            <person name="Tian J."/>
            <person name="Zhou Y."/>
            <person name="Sheng Y."/>
            <person name="Liu T."/>
            <person name="Pan Y."/>
            <person name="Xia L."/>
            <person name="Li J."/>
            <person name="Zhao F."/>
            <person name="Cao W."/>
        </authorList>
    </citation>
    <scope>NUCLEOTIDE SEQUENCE</scope>
    <source>
        <strain evidence="1">Hyas-2018</strain>
    </source>
</reference>
<evidence type="ECO:0000313" key="1">
    <source>
        <dbReference type="EMBL" id="KAH6933607.1"/>
    </source>
</evidence>
<keyword evidence="2" id="KW-1185">Reference proteome</keyword>